<dbReference type="PANTHER" id="PTHR24421:SF37">
    <property type="entry name" value="SENSOR HISTIDINE KINASE NARS"/>
    <property type="match status" value="1"/>
</dbReference>
<evidence type="ECO:0000259" key="9">
    <source>
        <dbReference type="PROSITE" id="PS50112"/>
    </source>
</evidence>
<keyword evidence="2" id="KW-1003">Cell membrane</keyword>
<keyword evidence="6" id="KW-1133">Transmembrane helix</keyword>
<comment type="subcellular location">
    <subcellularLocation>
        <location evidence="1">Cell membrane</location>
        <topology evidence="1">Multi-pass membrane protein</topology>
    </subcellularLocation>
</comment>
<dbReference type="GO" id="GO:0000160">
    <property type="term" value="P:phosphorelay signal transduction system"/>
    <property type="evidence" value="ECO:0007669"/>
    <property type="project" value="UniProtKB-KW"/>
</dbReference>
<dbReference type="Gene3D" id="3.30.565.10">
    <property type="entry name" value="Histidine kinase-like ATPase, C-terminal domain"/>
    <property type="match status" value="1"/>
</dbReference>
<dbReference type="Pfam" id="PF01590">
    <property type="entry name" value="GAF"/>
    <property type="match status" value="1"/>
</dbReference>
<dbReference type="NCBIfam" id="TIGR00229">
    <property type="entry name" value="sensory_box"/>
    <property type="match status" value="1"/>
</dbReference>
<dbReference type="GO" id="GO:0016301">
    <property type="term" value="F:kinase activity"/>
    <property type="evidence" value="ECO:0007669"/>
    <property type="project" value="UniProtKB-KW"/>
</dbReference>
<evidence type="ECO:0000256" key="4">
    <source>
        <dbReference type="ARBA" id="ARBA00022692"/>
    </source>
</evidence>
<dbReference type="InterPro" id="IPR003018">
    <property type="entry name" value="GAF"/>
</dbReference>
<dbReference type="InterPro" id="IPR035965">
    <property type="entry name" value="PAS-like_dom_sf"/>
</dbReference>
<dbReference type="SMART" id="SM00091">
    <property type="entry name" value="PAS"/>
    <property type="match status" value="1"/>
</dbReference>
<proteinExistence type="predicted"/>
<dbReference type="InterPro" id="IPR036890">
    <property type="entry name" value="HATPase_C_sf"/>
</dbReference>
<dbReference type="InterPro" id="IPR003594">
    <property type="entry name" value="HATPase_dom"/>
</dbReference>
<evidence type="ECO:0000256" key="8">
    <source>
        <dbReference type="ARBA" id="ARBA00023136"/>
    </source>
</evidence>
<sequence>MVPGPSSPELAELVDAERAERRRLADALHDGPLQALLAARQDAEEALAGDQDLLATLPGRLQEVGDALRSLLTSMHEDGLDADPLDVAIGRIADEAARRGRFTTTVAVAPAAHGIHDALVREAARELLGNVVRHARASAVVVDVTVAAGRLDVRVVDDGLGVDDRRVRGAGAAGHVGLERLRRGADALGGTLTVQRGASTGTVARVGWSVEALVAQRRLEEQLREDRRWTAAVASTVQDGLLVLRDGAVVQVNDALEQLVGHDRGALLGARAPWPFWPPQDAAALDALLEQTRREGGAGGAHELRHEDGSAIPVLVAAARVPDGAQGRGGVLVTFKDLRERRREEERLRLEAELRTTVGTTRRLTGILAAVPHGPAAVYAALRETLGHHLGWQDLVVNRRRADGRWEVAWTSGPELDVALLGAVYEDADWAPLLMPRFARAGTFFVPAEAEVSIDGPDHVPDLGGPVAAGADAWRPHDLLLVPMRDADGHPAGILSVDRPASGLRPTDTELEVLAVVAAHAAQALALAGAGSGAA</sequence>
<dbReference type="RefSeq" id="WP_107567552.1">
    <property type="nucleotide sequence ID" value="NZ_PYYB01000001.1"/>
</dbReference>
<dbReference type="SUPFAM" id="SSF55874">
    <property type="entry name" value="ATPase domain of HSP90 chaperone/DNA topoisomerase II/histidine kinase"/>
    <property type="match status" value="1"/>
</dbReference>
<dbReference type="Gene3D" id="3.30.450.40">
    <property type="match status" value="1"/>
</dbReference>
<dbReference type="Pfam" id="PF02518">
    <property type="entry name" value="HATPase_c"/>
    <property type="match status" value="1"/>
</dbReference>
<keyword evidence="5" id="KW-0418">Kinase</keyword>
<evidence type="ECO:0000313" key="10">
    <source>
        <dbReference type="EMBL" id="PTL59116.1"/>
    </source>
</evidence>
<comment type="caution">
    <text evidence="10">The sequence shown here is derived from an EMBL/GenBank/DDBJ whole genome shotgun (WGS) entry which is preliminary data.</text>
</comment>
<dbReference type="PROSITE" id="PS50112">
    <property type="entry name" value="PAS"/>
    <property type="match status" value="1"/>
</dbReference>
<keyword evidence="4" id="KW-0812">Transmembrane</keyword>
<evidence type="ECO:0000256" key="7">
    <source>
        <dbReference type="ARBA" id="ARBA00023012"/>
    </source>
</evidence>
<dbReference type="GO" id="GO:0005886">
    <property type="term" value="C:plasma membrane"/>
    <property type="evidence" value="ECO:0007669"/>
    <property type="project" value="UniProtKB-SubCell"/>
</dbReference>
<reference evidence="10 11" key="1">
    <citation type="submission" date="2018-03" db="EMBL/GenBank/DDBJ databases">
        <title>Aquarubrobacter algicola gen. nov., sp. nov., a novel actinobacterium isolated from shallow eutrophic lake during the end of cyanobacterial harmful algal blooms.</title>
        <authorList>
            <person name="Chun S.J."/>
        </authorList>
    </citation>
    <scope>NUCLEOTIDE SEQUENCE [LARGE SCALE GENOMIC DNA]</scope>
    <source>
        <strain evidence="10 11">Seoho-28</strain>
    </source>
</reference>
<accession>A0A2T4UIQ4</accession>
<keyword evidence="3" id="KW-0808">Transferase</keyword>
<organism evidence="10 11">
    <name type="scientific">Paraconexibacter algicola</name>
    <dbReference type="NCBI Taxonomy" id="2133960"/>
    <lineage>
        <taxon>Bacteria</taxon>
        <taxon>Bacillati</taxon>
        <taxon>Actinomycetota</taxon>
        <taxon>Thermoleophilia</taxon>
        <taxon>Solirubrobacterales</taxon>
        <taxon>Paraconexibacteraceae</taxon>
        <taxon>Paraconexibacter</taxon>
    </lineage>
</organism>
<dbReference type="InterPro" id="IPR000014">
    <property type="entry name" value="PAS"/>
</dbReference>
<evidence type="ECO:0000256" key="2">
    <source>
        <dbReference type="ARBA" id="ARBA00022475"/>
    </source>
</evidence>
<evidence type="ECO:0000256" key="3">
    <source>
        <dbReference type="ARBA" id="ARBA00022679"/>
    </source>
</evidence>
<dbReference type="OrthoDB" id="5243952at2"/>
<evidence type="ECO:0000256" key="1">
    <source>
        <dbReference type="ARBA" id="ARBA00004651"/>
    </source>
</evidence>
<dbReference type="Pfam" id="PF13426">
    <property type="entry name" value="PAS_9"/>
    <property type="match status" value="1"/>
</dbReference>
<dbReference type="EMBL" id="PYYB01000001">
    <property type="protein sequence ID" value="PTL59116.1"/>
    <property type="molecule type" value="Genomic_DNA"/>
</dbReference>
<evidence type="ECO:0000256" key="5">
    <source>
        <dbReference type="ARBA" id="ARBA00022777"/>
    </source>
</evidence>
<dbReference type="Proteomes" id="UP000240739">
    <property type="component" value="Unassembled WGS sequence"/>
</dbReference>
<dbReference type="SUPFAM" id="SSF55781">
    <property type="entry name" value="GAF domain-like"/>
    <property type="match status" value="1"/>
</dbReference>
<feature type="domain" description="PAS" evidence="9">
    <location>
        <begin position="246"/>
        <end position="296"/>
    </location>
</feature>
<keyword evidence="8" id="KW-0472">Membrane</keyword>
<dbReference type="InterPro" id="IPR029016">
    <property type="entry name" value="GAF-like_dom_sf"/>
</dbReference>
<evidence type="ECO:0000256" key="6">
    <source>
        <dbReference type="ARBA" id="ARBA00022989"/>
    </source>
</evidence>
<name>A0A2T4UIQ4_9ACTN</name>
<dbReference type="InterPro" id="IPR050482">
    <property type="entry name" value="Sensor_HK_TwoCompSys"/>
</dbReference>
<dbReference type="CDD" id="cd00130">
    <property type="entry name" value="PAS"/>
    <property type="match status" value="1"/>
</dbReference>
<dbReference type="Gene3D" id="3.30.450.20">
    <property type="entry name" value="PAS domain"/>
    <property type="match status" value="1"/>
</dbReference>
<dbReference type="AlphaFoldDB" id="A0A2T4UIQ4"/>
<gene>
    <name evidence="10" type="ORF">C7Y72_05365</name>
</gene>
<dbReference type="PANTHER" id="PTHR24421">
    <property type="entry name" value="NITRATE/NITRITE SENSOR PROTEIN NARX-RELATED"/>
    <property type="match status" value="1"/>
</dbReference>
<protein>
    <recommendedName>
        <fullName evidence="9">PAS domain-containing protein</fullName>
    </recommendedName>
</protein>
<keyword evidence="7" id="KW-0902">Two-component regulatory system</keyword>
<keyword evidence="11" id="KW-1185">Reference proteome</keyword>
<evidence type="ECO:0000313" key="11">
    <source>
        <dbReference type="Proteomes" id="UP000240739"/>
    </source>
</evidence>
<dbReference type="SUPFAM" id="SSF55785">
    <property type="entry name" value="PYP-like sensor domain (PAS domain)"/>
    <property type="match status" value="1"/>
</dbReference>